<feature type="domain" description="Tail spike" evidence="1">
    <location>
        <begin position="181"/>
        <end position="354"/>
    </location>
</feature>
<protein>
    <recommendedName>
        <fullName evidence="1">Tail spike domain-containing protein</fullName>
    </recommendedName>
</protein>
<sequence>MYTIYVDDEMLYHPHFSEYAVLDATLKLAVNESGTLKFTIPKSNPSYGRTKLMKSIVTVYDEGKLLFRGRPYAPTLDLFQNDTIECEGELAFFNDSMQEPFNYSVGDVATLFRTIIEKHNQQVEPTKQFRVGNITVKNDTEQGNIVRSSDQHLSTWKVLKEKFLDLLGGFLWIRHDGNVAYIDYLAELNFISDQSVEQCVNLMDAKKEMTSHELATVILPVGAKVKDAEGRDTDERLTLQKTYGYKELRDEEGIKRYGIIKKIVVHDHITTSERLLQAGKKDLAHAMGLATKYTLTAADLSKAGVAVSSFLLGTMIPIKIPNFNLEQKMLVRSLSLDLLHPEKNILSIGTEFKSYVEDNLRSKQTLETTYRHLEKEVRSESDLAVVRAVREANSNINQSASEIRLEVSDSYYNKEKSNELLEQVRSLITQTANSIDFTFNQYKKEQNQINGTNAARFAEITKYIRFVDGDILLGETGNPITLRIENDRMVFMESGVDSAYWQNRKFYAVDGEFIHSLKLGKFAFIPRESGNLSFTKVVN</sequence>
<dbReference type="STRING" id="764299.STRIC_2436"/>
<comment type="caution">
    <text evidence="2">The sequence shown here is derived from an EMBL/GenBank/DDBJ whole genome shotgun (WGS) entry which is preliminary data.</text>
</comment>
<dbReference type="EMBL" id="AEUX02000005">
    <property type="protein sequence ID" value="EHI70260.1"/>
    <property type="molecule type" value="Genomic_DNA"/>
</dbReference>
<dbReference type="Pfam" id="PF06605">
    <property type="entry name" value="Prophage_tail"/>
    <property type="match status" value="1"/>
</dbReference>
<accession>G5K228</accession>
<dbReference type="OrthoDB" id="5056238at2"/>
<dbReference type="RefSeq" id="WP_008088547.1">
    <property type="nucleotide sequence ID" value="NZ_AEUX02000005.1"/>
</dbReference>
<gene>
    <name evidence="2" type="ORF">STRIC_2436</name>
</gene>
<keyword evidence="3" id="KW-1185">Reference proteome</keyword>
<organism evidence="2 3">
    <name type="scientific">Streptococcus ictaluri 707-05</name>
    <dbReference type="NCBI Taxonomy" id="764299"/>
    <lineage>
        <taxon>Bacteria</taxon>
        <taxon>Bacillati</taxon>
        <taxon>Bacillota</taxon>
        <taxon>Bacilli</taxon>
        <taxon>Lactobacillales</taxon>
        <taxon>Streptococcaceae</taxon>
        <taxon>Streptococcus</taxon>
    </lineage>
</organism>
<name>G5K228_9STRE</name>
<proteinExistence type="predicted"/>
<reference evidence="2 3" key="1">
    <citation type="journal article" date="2014" name="Int. J. Syst. Evol. Microbiol.">
        <title>Phylogenomics and the dynamic genome evolution of the genus Streptococcus.</title>
        <authorList>
            <consortium name="The Broad Institute Genome Sequencing Platform"/>
            <person name="Richards V.P."/>
            <person name="Palmer S.R."/>
            <person name="Pavinski Bitar P.D."/>
            <person name="Qin X."/>
            <person name="Weinstock G.M."/>
            <person name="Highlander S.K."/>
            <person name="Town C.D."/>
            <person name="Burne R.A."/>
            <person name="Stanhope M.J."/>
        </authorList>
    </citation>
    <scope>NUCLEOTIDE SEQUENCE [LARGE SCALE GENOMIC DNA]</scope>
    <source>
        <strain evidence="2 3">707-05</strain>
    </source>
</reference>
<dbReference type="Proteomes" id="UP000003330">
    <property type="component" value="Unassembled WGS sequence"/>
</dbReference>
<dbReference type="InterPro" id="IPR010572">
    <property type="entry name" value="Tail_dom"/>
</dbReference>
<dbReference type="eggNOG" id="COG4926">
    <property type="taxonomic scope" value="Bacteria"/>
</dbReference>
<evidence type="ECO:0000313" key="2">
    <source>
        <dbReference type="EMBL" id="EHI70260.1"/>
    </source>
</evidence>
<evidence type="ECO:0000259" key="1">
    <source>
        <dbReference type="Pfam" id="PF06605"/>
    </source>
</evidence>
<evidence type="ECO:0000313" key="3">
    <source>
        <dbReference type="Proteomes" id="UP000003330"/>
    </source>
</evidence>
<dbReference type="AlphaFoldDB" id="G5K228"/>